<name>A0ABV6GDH6_9BACI</name>
<dbReference type="InterPro" id="IPR036390">
    <property type="entry name" value="WH_DNA-bd_sf"/>
</dbReference>
<dbReference type="Gene3D" id="1.10.10.10">
    <property type="entry name" value="Winged helix-like DNA-binding domain superfamily/Winged helix DNA-binding domain"/>
    <property type="match status" value="1"/>
</dbReference>
<proteinExistence type="predicted"/>
<evidence type="ECO:0008006" key="3">
    <source>
        <dbReference type="Google" id="ProtNLM"/>
    </source>
</evidence>
<dbReference type="SUPFAM" id="SSF46785">
    <property type="entry name" value="Winged helix' DNA-binding domain"/>
    <property type="match status" value="1"/>
</dbReference>
<protein>
    <recommendedName>
        <fullName evidence="3">Helix-turn-helix domain-containing protein</fullName>
    </recommendedName>
</protein>
<dbReference type="InterPro" id="IPR036388">
    <property type="entry name" value="WH-like_DNA-bd_sf"/>
</dbReference>
<gene>
    <name evidence="1" type="ORF">ACFFIX_08260</name>
</gene>
<reference evidence="1 2" key="1">
    <citation type="submission" date="2024-09" db="EMBL/GenBank/DDBJ databases">
        <authorList>
            <person name="Sun Q."/>
            <person name="Mori K."/>
        </authorList>
    </citation>
    <scope>NUCLEOTIDE SEQUENCE [LARGE SCALE GENOMIC DNA]</scope>
    <source>
        <strain evidence="1 2">CCM 7228</strain>
    </source>
</reference>
<dbReference type="RefSeq" id="WP_378932396.1">
    <property type="nucleotide sequence ID" value="NZ_JBHLVO010000004.1"/>
</dbReference>
<accession>A0ABV6GDH6</accession>
<dbReference type="EMBL" id="JBHLVO010000004">
    <property type="protein sequence ID" value="MFC0271446.1"/>
    <property type="molecule type" value="Genomic_DNA"/>
</dbReference>
<evidence type="ECO:0000313" key="1">
    <source>
        <dbReference type="EMBL" id="MFC0271446.1"/>
    </source>
</evidence>
<dbReference type="Proteomes" id="UP001589854">
    <property type="component" value="Unassembled WGS sequence"/>
</dbReference>
<sequence>METANYAAMKQYQSFNAIEEMNTSIREFLYNYSHEIPKSAVECIKVLSRYACKIIGVAWIKIDTLATILSVSRSTVERALRLLKKHGIIQSIPTFRKGKGGNGCNVYIIKKLHDLKELPSNDVPNEVGKMKGRTSITNLDNSKADSVKLQSETESIKATLSRRINKPNNVNEPSLNDLDNSFTPGNVQNEFIQATKPFLNAIDTFKLWSRVLIAYRKVSLEKPLYEVIDCAISAFKQSVFAKKVGRIKSTFEGYFYTICYANLVVEKRRECKHLLYDFLK</sequence>
<evidence type="ECO:0000313" key="2">
    <source>
        <dbReference type="Proteomes" id="UP001589854"/>
    </source>
</evidence>
<comment type="caution">
    <text evidence="1">The sequence shown here is derived from an EMBL/GenBank/DDBJ whole genome shotgun (WGS) entry which is preliminary data.</text>
</comment>
<organism evidence="1 2">
    <name type="scientific">Metabacillus herbersteinensis</name>
    <dbReference type="NCBI Taxonomy" id="283816"/>
    <lineage>
        <taxon>Bacteria</taxon>
        <taxon>Bacillati</taxon>
        <taxon>Bacillota</taxon>
        <taxon>Bacilli</taxon>
        <taxon>Bacillales</taxon>
        <taxon>Bacillaceae</taxon>
        <taxon>Metabacillus</taxon>
    </lineage>
</organism>
<keyword evidence="2" id="KW-1185">Reference proteome</keyword>